<proteinExistence type="inferred from homology"/>
<keyword evidence="12 14" id="KW-1015">Disulfide bond</keyword>
<evidence type="ECO:0000256" key="10">
    <source>
        <dbReference type="ARBA" id="ARBA00022989"/>
    </source>
</evidence>
<dbReference type="PROSITE" id="PS00682">
    <property type="entry name" value="ZP_1"/>
    <property type="match status" value="1"/>
</dbReference>
<evidence type="ECO:0000259" key="15">
    <source>
        <dbReference type="PROSITE" id="PS51034"/>
    </source>
</evidence>
<evidence type="ECO:0000256" key="2">
    <source>
        <dbReference type="ARBA" id="ARBA00006735"/>
    </source>
</evidence>
<comment type="similarity">
    <text evidence="2 14">Belongs to the ZP domain family. ZPC subfamily.</text>
</comment>
<evidence type="ECO:0000256" key="11">
    <source>
        <dbReference type="ARBA" id="ARBA00023136"/>
    </source>
</evidence>
<evidence type="ECO:0000256" key="8">
    <source>
        <dbReference type="ARBA" id="ARBA00022692"/>
    </source>
</evidence>
<dbReference type="GO" id="GO:0035805">
    <property type="term" value="C:egg coat"/>
    <property type="evidence" value="ECO:0007669"/>
    <property type="project" value="UniProtKB-SubCell"/>
</dbReference>
<name>A0AA35PPD4_9SAUR</name>
<dbReference type="InterPro" id="IPR001507">
    <property type="entry name" value="ZP_dom"/>
</dbReference>
<dbReference type="Proteomes" id="UP001178461">
    <property type="component" value="Chromosome 14"/>
</dbReference>
<evidence type="ECO:0000256" key="9">
    <source>
        <dbReference type="ARBA" id="ARBA00022729"/>
    </source>
</evidence>
<feature type="transmembrane region" description="Helical" evidence="14">
    <location>
        <begin position="444"/>
        <end position="469"/>
    </location>
</feature>
<sequence length="489" mass="52991">MGLLASVSGVLLCIVIGVVDIAGPWELSGDDLVWRSPSRTVPPVGQPPGSVLSRSSPWAWVDVPQLRALSLLTPVTVHCMEAQVVVTVNRDLFGTGRLIQASDLILGSLGCPYTSLDNAENLVVFEAGLHECGSILQMTPDTLVYSISLYYRPNPGSNSQIIRTSPAEVPIECHYPRKDNVSSKSIRPTWIPFSSTISAEARLAFSLRLMNDKARLLDDWSAERTINRYQLGDAMHIQADVNTENHVVLKLFIDNCVATLSPDRDSSPNYAIIDFNGCLVDGRSDDSSSAFVSPRHRQDSLQFTVDAFQFAGDNGGLVYITCHLKVTAADQPLGPLNKACSFNKARNSWTPIEGAADICSCCEMRNCMPPGGRSGRMDPWWRETRGRFQRDAPVIVHGDSSVGRAEADVVIGPVVLGVPKSLGHFPENQRTIGAMEEGTHEMSLLTMAGLSIATVFLALTLGILGYLIACKKKSHSNSTPISELSGKAV</sequence>
<reference evidence="16" key="1">
    <citation type="submission" date="2022-12" db="EMBL/GenBank/DDBJ databases">
        <authorList>
            <person name="Alioto T."/>
            <person name="Alioto T."/>
            <person name="Gomez Garrido J."/>
        </authorList>
    </citation>
    <scope>NUCLEOTIDE SEQUENCE</scope>
</reference>
<keyword evidence="10 14" id="KW-1133">Transmembrane helix</keyword>
<dbReference type="GO" id="GO:0007339">
    <property type="term" value="P:binding of sperm to zona pellucida"/>
    <property type="evidence" value="ECO:0007669"/>
    <property type="project" value="UniProtKB-UniRule"/>
</dbReference>
<comment type="subcellular location">
    <subcellularLocation>
        <location evidence="1">Secreted</location>
        <location evidence="1">Extracellular space</location>
        <location evidence="1">Extracellular matrix</location>
    </subcellularLocation>
    <subcellularLocation>
        <location evidence="14">Zona pellucida</location>
    </subcellularLocation>
    <subcellularLocation>
        <location evidence="14">Cell membrane</location>
        <topology evidence="14">Single-pass type I membrane protein</topology>
    </subcellularLocation>
</comment>
<dbReference type="Gene3D" id="2.60.40.4100">
    <property type="entry name" value="Zona pellucida, ZP-C domain"/>
    <property type="match status" value="1"/>
</dbReference>
<dbReference type="GO" id="GO:0035804">
    <property type="term" value="F:structural constituent of egg coat"/>
    <property type="evidence" value="ECO:0007669"/>
    <property type="project" value="UniProtKB-UniRule"/>
</dbReference>
<evidence type="ECO:0000256" key="14">
    <source>
        <dbReference type="RuleBase" id="RU367066"/>
    </source>
</evidence>
<dbReference type="GO" id="GO:2000344">
    <property type="term" value="P:positive regulation of acrosome reaction"/>
    <property type="evidence" value="ECO:0007669"/>
    <property type="project" value="UniProtKB-UniRule"/>
</dbReference>
<keyword evidence="4 14" id="KW-1003">Cell membrane</keyword>
<evidence type="ECO:0000256" key="5">
    <source>
        <dbReference type="ARBA" id="ARBA00022525"/>
    </source>
</evidence>
<evidence type="ECO:0000256" key="13">
    <source>
        <dbReference type="ARBA" id="ARBA00023180"/>
    </source>
</evidence>
<keyword evidence="6 14" id="KW-0272">Extracellular matrix</keyword>
<dbReference type="PANTHER" id="PTHR11576:SF2">
    <property type="entry name" value="ZONA PELLUCIDA SPERM-BINDING PROTEIN 3"/>
    <property type="match status" value="1"/>
</dbReference>
<dbReference type="InterPro" id="IPR017977">
    <property type="entry name" value="ZP_dom_CS"/>
</dbReference>
<dbReference type="GO" id="GO:0005886">
    <property type="term" value="C:plasma membrane"/>
    <property type="evidence" value="ECO:0007669"/>
    <property type="project" value="UniProtKB-SubCell"/>
</dbReference>
<dbReference type="PRINTS" id="PR00023">
    <property type="entry name" value="ZPELLUCIDA"/>
</dbReference>
<feature type="signal peptide" evidence="14">
    <location>
        <begin position="1"/>
        <end position="21"/>
    </location>
</feature>
<evidence type="ECO:0000256" key="3">
    <source>
        <dbReference type="ARBA" id="ARBA00017980"/>
    </source>
</evidence>
<organism evidence="16 17">
    <name type="scientific">Podarcis lilfordi</name>
    <name type="common">Lilford's wall lizard</name>
    <dbReference type="NCBI Taxonomy" id="74358"/>
    <lineage>
        <taxon>Eukaryota</taxon>
        <taxon>Metazoa</taxon>
        <taxon>Chordata</taxon>
        <taxon>Craniata</taxon>
        <taxon>Vertebrata</taxon>
        <taxon>Euteleostomi</taxon>
        <taxon>Lepidosauria</taxon>
        <taxon>Squamata</taxon>
        <taxon>Bifurcata</taxon>
        <taxon>Unidentata</taxon>
        <taxon>Episquamata</taxon>
        <taxon>Laterata</taxon>
        <taxon>Lacertibaenia</taxon>
        <taxon>Lacertidae</taxon>
        <taxon>Podarcis</taxon>
    </lineage>
</organism>
<evidence type="ECO:0000256" key="7">
    <source>
        <dbReference type="ARBA" id="ARBA00022685"/>
    </source>
</evidence>
<keyword evidence="9 14" id="KW-0732">Signal</keyword>
<dbReference type="GO" id="GO:0032190">
    <property type="term" value="F:acrosin binding"/>
    <property type="evidence" value="ECO:0007669"/>
    <property type="project" value="TreeGrafter"/>
</dbReference>
<keyword evidence="11 14" id="KW-0472">Membrane</keyword>
<dbReference type="InterPro" id="IPR042235">
    <property type="entry name" value="ZP-C_dom"/>
</dbReference>
<evidence type="ECO:0000313" key="16">
    <source>
        <dbReference type="EMBL" id="CAI5792998.1"/>
    </source>
</evidence>
<dbReference type="GO" id="GO:0035803">
    <property type="term" value="P:egg coat formation"/>
    <property type="evidence" value="ECO:0007669"/>
    <property type="project" value="UniProtKB-UniRule"/>
</dbReference>
<evidence type="ECO:0000256" key="6">
    <source>
        <dbReference type="ARBA" id="ARBA00022530"/>
    </source>
</evidence>
<dbReference type="InterPro" id="IPR055356">
    <property type="entry name" value="ZP-N"/>
</dbReference>
<dbReference type="SMART" id="SM00241">
    <property type="entry name" value="ZP"/>
    <property type="match status" value="1"/>
</dbReference>
<dbReference type="InterPro" id="IPR055355">
    <property type="entry name" value="ZP-C"/>
</dbReference>
<accession>A0AA35PPD4</accession>
<dbReference type="Gene3D" id="2.60.40.3210">
    <property type="entry name" value="Zona pellucida, ZP-N domain"/>
    <property type="match status" value="1"/>
</dbReference>
<protein>
    <recommendedName>
        <fullName evidence="3 14">Zona pellucida sperm-binding protein 3</fullName>
    </recommendedName>
</protein>
<feature type="chain" id="PRO_5041480770" description="Zona pellucida sperm-binding protein 3" evidence="14">
    <location>
        <begin position="22"/>
        <end position="489"/>
    </location>
</feature>
<feature type="domain" description="ZP" evidence="15">
    <location>
        <begin position="78"/>
        <end position="347"/>
    </location>
</feature>
<comment type="domain">
    <text evidence="14">The ZP domain is involved in the polymerization of the ZP proteins to form the zona pellucida.</text>
</comment>
<dbReference type="Pfam" id="PF00100">
    <property type="entry name" value="Zona_pellucida"/>
    <property type="match status" value="1"/>
</dbReference>
<evidence type="ECO:0000256" key="1">
    <source>
        <dbReference type="ARBA" id="ARBA00004498"/>
    </source>
</evidence>
<gene>
    <name evidence="16" type="ORF">PODLI_1B021333</name>
</gene>
<comment type="PTM">
    <text evidence="14">Proteolytically cleaved before the transmembrane segment to yield the secreted ectodomain incorporated in the zona pellucida.</text>
</comment>
<keyword evidence="7 14" id="KW-0165">Cleavage on pair of basic residues</keyword>
<dbReference type="EMBL" id="OX395139">
    <property type="protein sequence ID" value="CAI5792998.1"/>
    <property type="molecule type" value="Genomic_DNA"/>
</dbReference>
<keyword evidence="5 14" id="KW-0964">Secreted</keyword>
<dbReference type="InterPro" id="IPR048290">
    <property type="entry name" value="ZP_chr"/>
</dbReference>
<keyword evidence="17" id="KW-1185">Reference proteome</keyword>
<dbReference type="FunFam" id="2.60.40.4100:FF:000002">
    <property type="entry name" value="Zona pellucida sperm-binding protein 3"/>
    <property type="match status" value="1"/>
</dbReference>
<dbReference type="AlphaFoldDB" id="A0AA35PPD4"/>
<keyword evidence="13" id="KW-0325">Glycoprotein</keyword>
<evidence type="ECO:0000256" key="12">
    <source>
        <dbReference type="ARBA" id="ARBA00023157"/>
    </source>
</evidence>
<evidence type="ECO:0000256" key="4">
    <source>
        <dbReference type="ARBA" id="ARBA00022475"/>
    </source>
</evidence>
<evidence type="ECO:0000313" key="17">
    <source>
        <dbReference type="Proteomes" id="UP001178461"/>
    </source>
</evidence>
<dbReference type="PROSITE" id="PS51034">
    <property type="entry name" value="ZP_2"/>
    <property type="match status" value="1"/>
</dbReference>
<comment type="function">
    <text evidence="14">Component of the zona pellucida, an extracellular matrix surrounding oocytes which mediates sperm binding, induction of the acrosome reaction and prevents post-fertilization polyspermy. The zona pellucida is composed of 3 to 4 glycoproteins, ZP1, ZP2, ZP3, and ZP4. ZP3 is essential for sperm binding and zona matrix formation.</text>
</comment>
<dbReference type="FunFam" id="2.60.40.3210:FF:000001">
    <property type="entry name" value="Zona pellucida sperm-binding protein 3"/>
    <property type="match status" value="1"/>
</dbReference>
<keyword evidence="8 14" id="KW-0812">Transmembrane</keyword>
<dbReference type="PANTHER" id="PTHR11576">
    <property type="entry name" value="ZONA PELLUCIDA SPERM-BINDING PROTEIN 3"/>
    <property type="match status" value="1"/>
</dbReference>
<dbReference type="Pfam" id="PF23344">
    <property type="entry name" value="ZP-N"/>
    <property type="match status" value="1"/>
</dbReference>